<sequence>MIKDKDLVGMRSLEKRLKSFKKWPFDNEMGNNKEKMAEAGFYFIGSKREPDLVRCFMCLKELDGWEEEDVPWQEHEKHAPYCQFVQLNKPESEITFLELHQLEMHQVINVTNKLLAKKIGEFKKQCQKTRETLETLE</sequence>
<accession>A0A8J5K9G5</accession>
<proteinExistence type="predicted"/>
<reference evidence="3" key="1">
    <citation type="journal article" date="2021" name="Sci. Adv.">
        <title>The American lobster genome reveals insights on longevity, neural, and immune adaptations.</title>
        <authorList>
            <person name="Polinski J.M."/>
            <person name="Zimin A.V."/>
            <person name="Clark K.F."/>
            <person name="Kohn A.B."/>
            <person name="Sadowski N."/>
            <person name="Timp W."/>
            <person name="Ptitsyn A."/>
            <person name="Khanna P."/>
            <person name="Romanova D.Y."/>
            <person name="Williams P."/>
            <person name="Greenwood S.J."/>
            <person name="Moroz L.L."/>
            <person name="Walt D.R."/>
            <person name="Bodnar A.G."/>
        </authorList>
    </citation>
    <scope>NUCLEOTIDE SEQUENCE</scope>
    <source>
        <strain evidence="3">GMGI-L3</strain>
    </source>
</reference>
<dbReference type="PANTHER" id="PTHR46771:SF5">
    <property type="entry name" value="DETERIN"/>
    <property type="match status" value="1"/>
</dbReference>
<name>A0A8J5K9G5_HOMAM</name>
<gene>
    <name evidence="3" type="primary">Birc5-L</name>
    <name evidence="3" type="ORF">Hamer_G005276</name>
</gene>
<evidence type="ECO:0000313" key="4">
    <source>
        <dbReference type="Proteomes" id="UP000747542"/>
    </source>
</evidence>
<dbReference type="EMBL" id="JAHLQT010021845">
    <property type="protein sequence ID" value="KAG7166974.1"/>
    <property type="molecule type" value="Genomic_DNA"/>
</dbReference>
<dbReference type="PROSITE" id="PS50143">
    <property type="entry name" value="BIR_REPEAT_2"/>
    <property type="match status" value="1"/>
</dbReference>
<dbReference type="PANTHER" id="PTHR46771">
    <property type="entry name" value="DETERIN"/>
    <property type="match status" value="1"/>
</dbReference>
<protein>
    <submittedName>
        <fullName evidence="3">Baculoviral IAP repeat-containing protein 5-like</fullName>
    </submittedName>
</protein>
<keyword evidence="4" id="KW-1185">Reference proteome</keyword>
<comment type="caution">
    <text evidence="3">The sequence shown here is derived from an EMBL/GenBank/DDBJ whole genome shotgun (WGS) entry which is preliminary data.</text>
</comment>
<dbReference type="InterPro" id="IPR051190">
    <property type="entry name" value="Baculoviral_IAP"/>
</dbReference>
<evidence type="ECO:0000256" key="2">
    <source>
        <dbReference type="ARBA" id="ARBA00022833"/>
    </source>
</evidence>
<dbReference type="GO" id="GO:0046872">
    <property type="term" value="F:metal ion binding"/>
    <property type="evidence" value="ECO:0007669"/>
    <property type="project" value="UniProtKB-KW"/>
</dbReference>
<evidence type="ECO:0000256" key="1">
    <source>
        <dbReference type="ARBA" id="ARBA00022723"/>
    </source>
</evidence>
<evidence type="ECO:0000313" key="3">
    <source>
        <dbReference type="EMBL" id="KAG7166974.1"/>
    </source>
</evidence>
<dbReference type="AlphaFoldDB" id="A0A8J5K9G5"/>
<dbReference type="OrthoDB" id="6415325at2759"/>
<keyword evidence="1" id="KW-0479">Metal-binding</keyword>
<dbReference type="CDD" id="cd00022">
    <property type="entry name" value="BIR"/>
    <property type="match status" value="1"/>
</dbReference>
<organism evidence="3 4">
    <name type="scientific">Homarus americanus</name>
    <name type="common">American lobster</name>
    <dbReference type="NCBI Taxonomy" id="6706"/>
    <lineage>
        <taxon>Eukaryota</taxon>
        <taxon>Metazoa</taxon>
        <taxon>Ecdysozoa</taxon>
        <taxon>Arthropoda</taxon>
        <taxon>Crustacea</taxon>
        <taxon>Multicrustacea</taxon>
        <taxon>Malacostraca</taxon>
        <taxon>Eumalacostraca</taxon>
        <taxon>Eucarida</taxon>
        <taxon>Decapoda</taxon>
        <taxon>Pleocyemata</taxon>
        <taxon>Astacidea</taxon>
        <taxon>Nephropoidea</taxon>
        <taxon>Nephropidae</taxon>
        <taxon>Homarus</taxon>
    </lineage>
</organism>
<dbReference type="SMART" id="SM00238">
    <property type="entry name" value="BIR"/>
    <property type="match status" value="1"/>
</dbReference>
<dbReference type="Proteomes" id="UP000747542">
    <property type="component" value="Unassembled WGS sequence"/>
</dbReference>
<dbReference type="Pfam" id="PF00653">
    <property type="entry name" value="BIR"/>
    <property type="match status" value="1"/>
</dbReference>
<keyword evidence="2" id="KW-0862">Zinc</keyword>
<dbReference type="InterPro" id="IPR001370">
    <property type="entry name" value="BIR_rpt"/>
</dbReference>